<evidence type="ECO:0000313" key="20">
    <source>
        <dbReference type="RefSeq" id="XP_002731715.1"/>
    </source>
</evidence>
<dbReference type="GeneID" id="100373800"/>
<evidence type="ECO:0000256" key="2">
    <source>
        <dbReference type="ARBA" id="ARBA00004651"/>
    </source>
</evidence>
<dbReference type="PRINTS" id="PR00237">
    <property type="entry name" value="GPCRRHODOPSN"/>
</dbReference>
<evidence type="ECO:0000256" key="14">
    <source>
        <dbReference type="ARBA" id="ARBA00023273"/>
    </source>
</evidence>
<dbReference type="PANTHER" id="PTHR22752:SF10">
    <property type="entry name" value="G-PROTEIN COUPLED RECEPTOR 161"/>
    <property type="match status" value="1"/>
</dbReference>
<evidence type="ECO:0000256" key="11">
    <source>
        <dbReference type="ARBA" id="ARBA00023170"/>
    </source>
</evidence>
<feature type="compositionally biased region" description="Basic and acidic residues" evidence="16">
    <location>
        <begin position="504"/>
        <end position="519"/>
    </location>
</feature>
<dbReference type="InterPro" id="IPR017452">
    <property type="entry name" value="GPCR_Rhodpsn_7TM"/>
</dbReference>
<sequence>MNSSTVFLGSNGTGYQFITTTVNSITTIHHQSAENVIDVVVKAVLLGLIFITAVFLNTMVSLTLHKKTHLMTTGNRYVFSLTVPNCIFSILVLPFIFVSVINGEWIFGVVWCNFTGFITIAVLSGSMIMLAVIALDRYYAVVRPMLYPLAVTNIRSVPIIVCTWLIAIICSLPPSFGWSNYKFHPAKSSCLPLWNQHISYTVFLFVVCYLTPFIIMAVCYTHILNVARTKARRVNIGNMILTNSPRRHSSGDPLENRRISFGAETDSLSEKQTKKCNRRDSDSSVIGAATGGNRAHRRSRSSFSINLKVSSPTKALRTIFLIHGVNFLTLAPMLICASFESICGNDRIPDWVLLTVTWLALSSTACYPCIYGLWNKTLRKEVYNILCNKSATLDEEEMLFLQSRRASWKSHSIGESLTELTKMQLALIQFRANRSNSLTSGAISNDSGTVLTCIDETDVDEGTITEQDDNKETVVEKMSVTGDDSQNKTVVDVHTNSINDAQSEMEKEEKIKGTLKESSDEGVQSLDDETDREQCEPVQQNDDQSTTLCDTTNPSVETGST</sequence>
<reference evidence="20" key="1">
    <citation type="submission" date="2025-08" db="UniProtKB">
        <authorList>
            <consortium name="RefSeq"/>
        </authorList>
    </citation>
    <scope>IDENTIFICATION</scope>
    <source>
        <tissue evidence="20">Testes</tissue>
    </source>
</reference>
<feature type="transmembrane region" description="Helical" evidence="17">
    <location>
        <begin position="43"/>
        <end position="65"/>
    </location>
</feature>
<evidence type="ECO:0000256" key="15">
    <source>
        <dbReference type="RuleBase" id="RU000688"/>
    </source>
</evidence>
<keyword evidence="3" id="KW-0217">Developmental protein</keyword>
<dbReference type="PANTHER" id="PTHR22752">
    <property type="entry name" value="G PROTEIN-COUPLED RECEPTOR"/>
    <property type="match status" value="1"/>
</dbReference>
<keyword evidence="9 17" id="KW-0472">Membrane</keyword>
<dbReference type="Pfam" id="PF00001">
    <property type="entry name" value="7tm_1"/>
    <property type="match status" value="1"/>
</dbReference>
<keyword evidence="7 15" id="KW-0297">G-protein coupled receptor</keyword>
<feature type="region of interest" description="Disordered" evidence="16">
    <location>
        <begin position="498"/>
        <end position="561"/>
    </location>
</feature>
<evidence type="ECO:0000256" key="4">
    <source>
        <dbReference type="ARBA" id="ARBA00022475"/>
    </source>
</evidence>
<proteinExistence type="inferred from homology"/>
<dbReference type="Gene3D" id="1.20.1070.10">
    <property type="entry name" value="Rhodopsin 7-helix transmembrane proteins"/>
    <property type="match status" value="1"/>
</dbReference>
<evidence type="ECO:0000256" key="13">
    <source>
        <dbReference type="ARBA" id="ARBA00023224"/>
    </source>
</evidence>
<feature type="transmembrane region" description="Helical" evidence="17">
    <location>
        <begin position="156"/>
        <end position="178"/>
    </location>
</feature>
<feature type="transmembrane region" description="Helical" evidence="17">
    <location>
        <begin position="318"/>
        <end position="339"/>
    </location>
</feature>
<dbReference type="SUPFAM" id="SSF81321">
    <property type="entry name" value="Family A G protein-coupled receptor-like"/>
    <property type="match status" value="1"/>
</dbReference>
<keyword evidence="10" id="KW-1015">Disulfide bond</keyword>
<dbReference type="RefSeq" id="XP_002731715.1">
    <property type="nucleotide sequence ID" value="XM_002731669.2"/>
</dbReference>
<evidence type="ECO:0000256" key="6">
    <source>
        <dbReference type="ARBA" id="ARBA00022989"/>
    </source>
</evidence>
<evidence type="ECO:0000256" key="12">
    <source>
        <dbReference type="ARBA" id="ARBA00023180"/>
    </source>
</evidence>
<evidence type="ECO:0000256" key="7">
    <source>
        <dbReference type="ARBA" id="ARBA00023040"/>
    </source>
</evidence>
<evidence type="ECO:0000256" key="5">
    <source>
        <dbReference type="ARBA" id="ARBA00022692"/>
    </source>
</evidence>
<evidence type="ECO:0000313" key="19">
    <source>
        <dbReference type="Proteomes" id="UP000694865"/>
    </source>
</evidence>
<feature type="transmembrane region" description="Helical" evidence="17">
    <location>
        <begin position="198"/>
        <end position="223"/>
    </location>
</feature>
<keyword evidence="14" id="KW-0966">Cell projection</keyword>
<feature type="transmembrane region" description="Helical" evidence="17">
    <location>
        <begin position="77"/>
        <end position="99"/>
    </location>
</feature>
<organism evidence="19 20">
    <name type="scientific">Saccoglossus kowalevskii</name>
    <name type="common">Acorn worm</name>
    <dbReference type="NCBI Taxonomy" id="10224"/>
    <lineage>
        <taxon>Eukaryota</taxon>
        <taxon>Metazoa</taxon>
        <taxon>Hemichordata</taxon>
        <taxon>Enteropneusta</taxon>
        <taxon>Harrimaniidae</taxon>
        <taxon>Saccoglossus</taxon>
    </lineage>
</organism>
<comment type="subcellular location">
    <subcellularLocation>
        <location evidence="2">Cell membrane</location>
        <topology evidence="2">Multi-pass membrane protein</topology>
    </subcellularLocation>
    <subcellularLocation>
        <location evidence="1">Cell projection</location>
        <location evidence="1">Cilium membrane</location>
    </subcellularLocation>
</comment>
<dbReference type="InterPro" id="IPR000276">
    <property type="entry name" value="GPCR_Rhodpsn"/>
</dbReference>
<evidence type="ECO:0000256" key="8">
    <source>
        <dbReference type="ARBA" id="ARBA00023069"/>
    </source>
</evidence>
<evidence type="ECO:0000256" key="16">
    <source>
        <dbReference type="SAM" id="MobiDB-lite"/>
    </source>
</evidence>
<feature type="transmembrane region" description="Helical" evidence="17">
    <location>
        <begin position="351"/>
        <end position="374"/>
    </location>
</feature>
<keyword evidence="4" id="KW-1003">Cell membrane</keyword>
<keyword evidence="11 15" id="KW-0675">Receptor</keyword>
<dbReference type="Proteomes" id="UP000694865">
    <property type="component" value="Unplaced"/>
</dbReference>
<keyword evidence="6 17" id="KW-1133">Transmembrane helix</keyword>
<evidence type="ECO:0000256" key="9">
    <source>
        <dbReference type="ARBA" id="ARBA00023136"/>
    </source>
</evidence>
<gene>
    <name evidence="20" type="primary">LOC100373800</name>
</gene>
<keyword evidence="19" id="KW-1185">Reference proteome</keyword>
<evidence type="ECO:0000256" key="10">
    <source>
        <dbReference type="ARBA" id="ARBA00023157"/>
    </source>
</evidence>
<keyword evidence="13 15" id="KW-0807">Transducer</keyword>
<feature type="transmembrane region" description="Helical" evidence="17">
    <location>
        <begin position="105"/>
        <end position="135"/>
    </location>
</feature>
<evidence type="ECO:0000259" key="18">
    <source>
        <dbReference type="PROSITE" id="PS50262"/>
    </source>
</evidence>
<keyword evidence="12" id="KW-0325">Glycoprotein</keyword>
<dbReference type="PROSITE" id="PS50262">
    <property type="entry name" value="G_PROTEIN_RECEP_F1_2"/>
    <property type="match status" value="1"/>
</dbReference>
<feature type="compositionally biased region" description="Polar residues" evidence="16">
    <location>
        <begin position="537"/>
        <end position="561"/>
    </location>
</feature>
<evidence type="ECO:0000256" key="3">
    <source>
        <dbReference type="ARBA" id="ARBA00022473"/>
    </source>
</evidence>
<protein>
    <submittedName>
        <fullName evidence="20">G-protein coupled receptor 161-like</fullName>
    </submittedName>
</protein>
<evidence type="ECO:0000256" key="17">
    <source>
        <dbReference type="SAM" id="Phobius"/>
    </source>
</evidence>
<feature type="domain" description="G-protein coupled receptors family 1 profile" evidence="18">
    <location>
        <begin position="56"/>
        <end position="371"/>
    </location>
</feature>
<dbReference type="PROSITE" id="PS00237">
    <property type="entry name" value="G_PROTEIN_RECEP_F1_1"/>
    <property type="match status" value="1"/>
</dbReference>
<keyword evidence="5 15" id="KW-0812">Transmembrane</keyword>
<comment type="similarity">
    <text evidence="15">Belongs to the G-protein coupled receptor 1 family.</text>
</comment>
<accession>A0ABM0GK93</accession>
<evidence type="ECO:0000256" key="1">
    <source>
        <dbReference type="ARBA" id="ARBA00004309"/>
    </source>
</evidence>
<name>A0ABM0GK93_SACKO</name>
<keyword evidence="8" id="KW-0969">Cilium</keyword>